<accession>A0ABX2A4E1</accession>
<dbReference type="Pfam" id="PF12728">
    <property type="entry name" value="HTH_17"/>
    <property type="match status" value="1"/>
</dbReference>
<keyword evidence="3" id="KW-1185">Reference proteome</keyword>
<dbReference type="SUPFAM" id="SSF46955">
    <property type="entry name" value="Putative DNA-binding domain"/>
    <property type="match status" value="1"/>
</dbReference>
<reference evidence="2 3" key="1">
    <citation type="submission" date="2020-05" db="EMBL/GenBank/DDBJ databases">
        <title>Genomic Encyclopedia of Type Strains, Phase III (KMG-III): the genomes of soil and plant-associated and newly described type strains.</title>
        <authorList>
            <person name="Whitman W."/>
        </authorList>
    </citation>
    <scope>NUCLEOTIDE SEQUENCE [LARGE SCALE GENOMIC DNA]</scope>
    <source>
        <strain evidence="2 3">KCTC 19046</strain>
    </source>
</reference>
<dbReference type="InterPro" id="IPR041657">
    <property type="entry name" value="HTH_17"/>
</dbReference>
<protein>
    <submittedName>
        <fullName evidence="2">Excisionase family DNA binding protein</fullName>
    </submittedName>
</protein>
<dbReference type="EMBL" id="JABEZU010000002">
    <property type="protein sequence ID" value="NOV97673.1"/>
    <property type="molecule type" value="Genomic_DNA"/>
</dbReference>
<evidence type="ECO:0000259" key="1">
    <source>
        <dbReference type="Pfam" id="PF12728"/>
    </source>
</evidence>
<dbReference type="RefSeq" id="WP_171783860.1">
    <property type="nucleotide sequence ID" value="NZ_BAAAML010000009.1"/>
</dbReference>
<gene>
    <name evidence="2" type="ORF">HDG69_002248</name>
</gene>
<comment type="caution">
    <text evidence="2">The sequence shown here is derived from an EMBL/GenBank/DDBJ whole genome shotgun (WGS) entry which is preliminary data.</text>
</comment>
<organism evidence="2 3">
    <name type="scientific">Isoptericola halotolerans</name>
    <dbReference type="NCBI Taxonomy" id="300560"/>
    <lineage>
        <taxon>Bacteria</taxon>
        <taxon>Bacillati</taxon>
        <taxon>Actinomycetota</taxon>
        <taxon>Actinomycetes</taxon>
        <taxon>Micrococcales</taxon>
        <taxon>Promicromonosporaceae</taxon>
        <taxon>Isoptericola</taxon>
    </lineage>
</organism>
<evidence type="ECO:0000313" key="2">
    <source>
        <dbReference type="EMBL" id="NOV97673.1"/>
    </source>
</evidence>
<feature type="domain" description="Helix-turn-helix" evidence="1">
    <location>
        <begin position="10"/>
        <end position="62"/>
    </location>
</feature>
<dbReference type="Proteomes" id="UP000757540">
    <property type="component" value="Unassembled WGS sequence"/>
</dbReference>
<proteinExistence type="predicted"/>
<name>A0ABX2A4E1_9MICO</name>
<evidence type="ECO:0000313" key="3">
    <source>
        <dbReference type="Proteomes" id="UP000757540"/>
    </source>
</evidence>
<sequence length="68" mass="7738">MPDLRERQVVLTQGEVATLLRVPEGTLQDLARRGDDSIPRPWKVGRAWRWAADDVYAYVESRGRVTSA</sequence>
<dbReference type="InterPro" id="IPR009061">
    <property type="entry name" value="DNA-bd_dom_put_sf"/>
</dbReference>